<sequence length="518" mass="56902">MSSSGRVVTTLAGNFGRLWKRGHENFAPDSRRILSVQGKGATAYLQGLVTSDLLSPPISPREEKEDPNAGIEIETSAGSENTNGSSEIETPPPGVDFSDHLRATCFLDNKGRIITDSLLWKVDENQYYIDVCADMADPLLAHMKQFILRRTKVKVKDESAKSGMASHVIFGTLNARNTPNGFLAGVDPRHPSLGTRVLSLDLPKGKEFPRMMSKQFPNAPGTYNLIRKLAGVAEGSELKGKVAAESNQEFLNAVSFQKGCYLGQELTARVHFTGAVRKRIMPLMMTNVNMQCPRPWLIASQVQREQYQQQQRQGEQQAIGIEEQLSPTTTSDDEKSLPSSDVTQLPPLPRLSPSVAGSMIASMSGSPATVPPDEEEDKENNNSNNATNGTNKENEELEAQTEALFEELQSFKVGDKIYDTKDGKAIGQIVALPEEGTNVLLAQMRLDRVGLLEPPRKKTRDGDKQIGDSIDDDDGPTWKQTNKVSIGDANGANPLRFLPYLPLWWPTIDRANGKAKEE</sequence>
<evidence type="ECO:0008006" key="6">
    <source>
        <dbReference type="Google" id="ProtNLM"/>
    </source>
</evidence>
<evidence type="ECO:0000256" key="1">
    <source>
        <dbReference type="ARBA" id="ARBA00004173"/>
    </source>
</evidence>
<name>A0A7S4AA71_9STRA</name>
<feature type="region of interest" description="Disordered" evidence="4">
    <location>
        <begin position="74"/>
        <end position="95"/>
    </location>
</feature>
<dbReference type="NCBIfam" id="TIGR03317">
    <property type="entry name" value="ygfZ_signature"/>
    <property type="match status" value="1"/>
</dbReference>
<reference evidence="5" key="1">
    <citation type="submission" date="2021-01" db="EMBL/GenBank/DDBJ databases">
        <authorList>
            <person name="Corre E."/>
            <person name="Pelletier E."/>
            <person name="Niang G."/>
            <person name="Scheremetjew M."/>
            <person name="Finn R."/>
            <person name="Kale V."/>
            <person name="Holt S."/>
            <person name="Cochrane G."/>
            <person name="Meng A."/>
            <person name="Brown T."/>
            <person name="Cohen L."/>
        </authorList>
    </citation>
    <scope>NUCLEOTIDE SEQUENCE</scope>
    <source>
        <strain evidence="5">10249 10 AB</strain>
    </source>
</reference>
<dbReference type="PANTHER" id="PTHR22602">
    <property type="entry name" value="TRANSFERASE CAF17, MITOCHONDRIAL-RELATED"/>
    <property type="match status" value="1"/>
</dbReference>
<evidence type="ECO:0000256" key="3">
    <source>
        <dbReference type="ARBA" id="ARBA00023128"/>
    </source>
</evidence>
<feature type="compositionally biased region" description="Basic and acidic residues" evidence="4">
    <location>
        <begin position="452"/>
        <end position="466"/>
    </location>
</feature>
<evidence type="ECO:0000256" key="2">
    <source>
        <dbReference type="ARBA" id="ARBA00022946"/>
    </source>
</evidence>
<feature type="compositionally biased region" description="Low complexity" evidence="4">
    <location>
        <begin position="381"/>
        <end position="391"/>
    </location>
</feature>
<proteinExistence type="predicted"/>
<dbReference type="InterPro" id="IPR027266">
    <property type="entry name" value="TrmE/GcvT-like"/>
</dbReference>
<dbReference type="InterPro" id="IPR045179">
    <property type="entry name" value="YgfZ/GcvT"/>
</dbReference>
<comment type="subcellular location">
    <subcellularLocation>
        <location evidence="1">Mitochondrion</location>
    </subcellularLocation>
</comment>
<dbReference type="Gene3D" id="2.40.30.160">
    <property type="match status" value="1"/>
</dbReference>
<dbReference type="EMBL" id="HBIX01002118">
    <property type="protein sequence ID" value="CAE0708844.1"/>
    <property type="molecule type" value="Transcribed_RNA"/>
</dbReference>
<dbReference type="SUPFAM" id="SSF103025">
    <property type="entry name" value="Folate-binding domain"/>
    <property type="match status" value="1"/>
</dbReference>
<feature type="region of interest" description="Disordered" evidence="4">
    <location>
        <begin position="326"/>
        <end position="397"/>
    </location>
</feature>
<dbReference type="InterPro" id="IPR017703">
    <property type="entry name" value="YgfZ/GCV_T_CS"/>
</dbReference>
<keyword evidence="3" id="KW-0496">Mitochondrion</keyword>
<evidence type="ECO:0000313" key="5">
    <source>
        <dbReference type="EMBL" id="CAE0708844.1"/>
    </source>
</evidence>
<dbReference type="GO" id="GO:0016226">
    <property type="term" value="P:iron-sulfur cluster assembly"/>
    <property type="evidence" value="ECO:0007669"/>
    <property type="project" value="TreeGrafter"/>
</dbReference>
<keyword evidence="2" id="KW-0809">Transit peptide</keyword>
<feature type="compositionally biased region" description="Polar residues" evidence="4">
    <location>
        <begin position="76"/>
        <end position="88"/>
    </location>
</feature>
<organism evidence="5">
    <name type="scientific">Pseudo-nitzschia australis</name>
    <dbReference type="NCBI Taxonomy" id="44445"/>
    <lineage>
        <taxon>Eukaryota</taxon>
        <taxon>Sar</taxon>
        <taxon>Stramenopiles</taxon>
        <taxon>Ochrophyta</taxon>
        <taxon>Bacillariophyta</taxon>
        <taxon>Bacillariophyceae</taxon>
        <taxon>Bacillariophycidae</taxon>
        <taxon>Bacillariales</taxon>
        <taxon>Bacillariaceae</taxon>
        <taxon>Pseudo-nitzschia</taxon>
    </lineage>
</organism>
<protein>
    <recommendedName>
        <fullName evidence="6">Aminomethyltransferase folate-binding domain-containing protein</fullName>
    </recommendedName>
</protein>
<gene>
    <name evidence="5" type="ORF">PAUS00366_LOCUS1564</name>
</gene>
<dbReference type="Gene3D" id="3.30.1360.120">
    <property type="entry name" value="Probable tRNA modification gtpase trme, domain 1"/>
    <property type="match status" value="1"/>
</dbReference>
<feature type="region of interest" description="Disordered" evidence="4">
    <location>
        <begin position="452"/>
        <end position="492"/>
    </location>
</feature>
<accession>A0A7S4AA71</accession>
<dbReference type="AlphaFoldDB" id="A0A7S4AA71"/>
<dbReference type="GO" id="GO:0005759">
    <property type="term" value="C:mitochondrial matrix"/>
    <property type="evidence" value="ECO:0007669"/>
    <property type="project" value="TreeGrafter"/>
</dbReference>
<evidence type="ECO:0000256" key="4">
    <source>
        <dbReference type="SAM" id="MobiDB-lite"/>
    </source>
</evidence>
<dbReference type="PANTHER" id="PTHR22602:SF0">
    <property type="entry name" value="TRANSFERASE CAF17, MITOCHONDRIAL-RELATED"/>
    <property type="match status" value="1"/>
</dbReference>